<evidence type="ECO:0000256" key="6">
    <source>
        <dbReference type="ARBA" id="ARBA00024096"/>
    </source>
</evidence>
<name>A0AAD1W084_PELCU</name>
<sequence length="480" mass="54400">MQITQSILLDTYPLDIEWMHFSPGIKQPGYHAEQQQHRHVGPRRLFSFQGNGEESFPTIMTVEGFYFIDFVSLESDTNFQVFVWDNRNQANPWPQLPSDPRVDIGFVEDTKVQLSWKPSLGPSDTGTFEYCVFVNKHYNFKTLCATEFNLKRQLDWNEQDDQLSNFVNIAKKTSRNHASHKIKKNMKGSSEWNVNNDLWSSKHLLGGQKVCVGSGTNATISGLKPRTLYYLDVFAVNPKYGTSVAYTGTFTETKPKHRSHIPKVPSDEIMNIFLKSHGVKILNLDPPAHGYKWLYVHSCLHKVHLQITSNRNTLVSQSLQGAHNFKLSVNSNKYTITLKSSRGGPGLVKLFTTSTPNRLPFPNLPPDINLSVSNRSCSSATATWAGTGPGTKVCIFVRHLEQNLDLKLIHKHQNSCLSTSARSRAEKVFCRQEGPETLTEEHITDLKPGKAYLIDLYFLGQYNSTIKFPSHVVRTQEHCT</sequence>
<evidence type="ECO:0000256" key="4">
    <source>
        <dbReference type="ARBA" id="ARBA00022737"/>
    </source>
</evidence>
<keyword evidence="4" id="KW-0677">Repeat</keyword>
<dbReference type="InterPro" id="IPR055271">
    <property type="entry name" value="NDNF_Fn(III)_1"/>
</dbReference>
<dbReference type="AlphaFoldDB" id="A0AAD1W084"/>
<dbReference type="SUPFAM" id="SSF49265">
    <property type="entry name" value="Fibronectin type III"/>
    <property type="match status" value="1"/>
</dbReference>
<evidence type="ECO:0000256" key="2">
    <source>
        <dbReference type="ARBA" id="ARBA00022525"/>
    </source>
</evidence>
<protein>
    <recommendedName>
        <fullName evidence="6">Protein NDNF</fullName>
    </recommendedName>
</protein>
<evidence type="ECO:0000313" key="10">
    <source>
        <dbReference type="Proteomes" id="UP001295444"/>
    </source>
</evidence>
<comment type="function">
    <text evidence="7">Secretory protein that plays a role in various cellular processes. Acts as a chemorepellent acting on gonadotropin-releasing hormone (GnRH) expressing neurons regulating their migration to the hypothalamus. Also promotes neuron migration, growth and survival as well as neurite outgrowth and is involved in the development of the olfactory system. May also act through the regulation of growth factors activity and downstream signaling. Also regulates extracellular matrix assembly and cell adhesiveness. Promotes endothelial cell survival, vessel formation and plays an important role in the process of revascularization through NOS3-dependent mechanisms.</text>
</comment>
<evidence type="ECO:0000259" key="8">
    <source>
        <dbReference type="SMART" id="SM00060"/>
    </source>
</evidence>
<evidence type="ECO:0000256" key="7">
    <source>
        <dbReference type="ARBA" id="ARBA00046135"/>
    </source>
</evidence>
<evidence type="ECO:0000256" key="1">
    <source>
        <dbReference type="ARBA" id="ARBA00004613"/>
    </source>
</evidence>
<keyword evidence="3" id="KW-0732">Signal</keyword>
<dbReference type="InterPro" id="IPR036116">
    <property type="entry name" value="FN3_sf"/>
</dbReference>
<feature type="domain" description="Fibronectin type-III" evidence="8">
    <location>
        <begin position="94"/>
        <end position="243"/>
    </location>
</feature>
<dbReference type="GO" id="GO:0030198">
    <property type="term" value="P:extracellular matrix organization"/>
    <property type="evidence" value="ECO:0007669"/>
    <property type="project" value="TreeGrafter"/>
</dbReference>
<dbReference type="Pfam" id="PF19433">
    <property type="entry name" value="NDNF_C"/>
    <property type="match status" value="1"/>
</dbReference>
<dbReference type="Gene3D" id="2.60.40.10">
    <property type="entry name" value="Immunoglobulins"/>
    <property type="match status" value="1"/>
</dbReference>
<dbReference type="Proteomes" id="UP001295444">
    <property type="component" value="Chromosome 03"/>
</dbReference>
<dbReference type="Pfam" id="PF10179">
    <property type="entry name" value="NDNF"/>
    <property type="match status" value="1"/>
</dbReference>
<comment type="subcellular location">
    <subcellularLocation>
        <location evidence="1">Secreted</location>
    </subcellularLocation>
</comment>
<organism evidence="9 10">
    <name type="scientific">Pelobates cultripes</name>
    <name type="common">Western spadefoot toad</name>
    <dbReference type="NCBI Taxonomy" id="61616"/>
    <lineage>
        <taxon>Eukaryota</taxon>
        <taxon>Metazoa</taxon>
        <taxon>Chordata</taxon>
        <taxon>Craniata</taxon>
        <taxon>Vertebrata</taxon>
        <taxon>Euteleostomi</taxon>
        <taxon>Amphibia</taxon>
        <taxon>Batrachia</taxon>
        <taxon>Anura</taxon>
        <taxon>Pelobatoidea</taxon>
        <taxon>Pelobatidae</taxon>
        <taxon>Pelobates</taxon>
    </lineage>
</organism>
<dbReference type="InterPro" id="IPR045805">
    <property type="entry name" value="NDNF_C"/>
</dbReference>
<evidence type="ECO:0000313" key="9">
    <source>
        <dbReference type="EMBL" id="CAH2276040.1"/>
    </source>
</evidence>
<keyword evidence="2" id="KW-0964">Secreted</keyword>
<gene>
    <name evidence="9" type="ORF">PECUL_23A036956</name>
</gene>
<dbReference type="SMART" id="SM00060">
    <property type="entry name" value="FN3"/>
    <property type="match status" value="2"/>
</dbReference>
<dbReference type="InterPro" id="IPR019326">
    <property type="entry name" value="NDNF"/>
</dbReference>
<proteinExistence type="predicted"/>
<dbReference type="PANTHER" id="PTHR14619:SF1">
    <property type="entry name" value="PROTEIN NDNF"/>
    <property type="match status" value="1"/>
</dbReference>
<evidence type="ECO:0000256" key="3">
    <source>
        <dbReference type="ARBA" id="ARBA00022729"/>
    </source>
</evidence>
<dbReference type="PANTHER" id="PTHR14619">
    <property type="entry name" value="NEURON-DERIVED NEUROTROPHIC FACTOR"/>
    <property type="match status" value="1"/>
</dbReference>
<keyword evidence="10" id="KW-1185">Reference proteome</keyword>
<evidence type="ECO:0000256" key="5">
    <source>
        <dbReference type="ARBA" id="ARBA00023180"/>
    </source>
</evidence>
<feature type="domain" description="Fibronectin type-III" evidence="8">
    <location>
        <begin position="364"/>
        <end position="465"/>
    </location>
</feature>
<accession>A0AAD1W084</accession>
<dbReference type="GO" id="GO:0008201">
    <property type="term" value="F:heparin binding"/>
    <property type="evidence" value="ECO:0007669"/>
    <property type="project" value="TreeGrafter"/>
</dbReference>
<dbReference type="InterPro" id="IPR013783">
    <property type="entry name" value="Ig-like_fold"/>
</dbReference>
<keyword evidence="5" id="KW-0325">Glycoprotein</keyword>
<reference evidence="9" key="1">
    <citation type="submission" date="2022-03" db="EMBL/GenBank/DDBJ databases">
        <authorList>
            <person name="Alioto T."/>
            <person name="Alioto T."/>
            <person name="Gomez Garrido J."/>
        </authorList>
    </citation>
    <scope>NUCLEOTIDE SEQUENCE</scope>
</reference>
<dbReference type="EMBL" id="OW240914">
    <property type="protein sequence ID" value="CAH2276040.1"/>
    <property type="molecule type" value="Genomic_DNA"/>
</dbReference>
<dbReference type="GO" id="GO:0005576">
    <property type="term" value="C:extracellular region"/>
    <property type="evidence" value="ECO:0007669"/>
    <property type="project" value="UniProtKB-SubCell"/>
</dbReference>
<dbReference type="InterPro" id="IPR003961">
    <property type="entry name" value="FN3_dom"/>
</dbReference>